<dbReference type="Proteomes" id="UP001203423">
    <property type="component" value="Unassembled WGS sequence"/>
</dbReference>
<dbReference type="EMBL" id="JAKIKS010000288">
    <property type="protein sequence ID" value="MCL1127995.1"/>
    <property type="molecule type" value="Genomic_DNA"/>
</dbReference>
<proteinExistence type="predicted"/>
<dbReference type="RefSeq" id="WP_248943415.1">
    <property type="nucleotide sequence ID" value="NZ_JAKIKS010000288.1"/>
</dbReference>
<name>A0ABT0LKI8_9GAMM</name>
<evidence type="ECO:0000313" key="2">
    <source>
        <dbReference type="EMBL" id="MCL1127995.1"/>
    </source>
</evidence>
<keyword evidence="3" id="KW-1185">Reference proteome</keyword>
<feature type="compositionally biased region" description="Polar residues" evidence="1">
    <location>
        <begin position="34"/>
        <end position="45"/>
    </location>
</feature>
<evidence type="ECO:0000313" key="3">
    <source>
        <dbReference type="Proteomes" id="UP001203423"/>
    </source>
</evidence>
<reference evidence="2 3" key="1">
    <citation type="submission" date="2022-01" db="EMBL/GenBank/DDBJ databases">
        <title>Whole genome-based taxonomy of the Shewanellaceae.</title>
        <authorList>
            <person name="Martin-Rodriguez A.J."/>
        </authorList>
    </citation>
    <scope>NUCLEOTIDE SEQUENCE [LARGE SCALE GENOMIC DNA]</scope>
    <source>
        <strain evidence="2 3">DSM 17177</strain>
    </source>
</reference>
<evidence type="ECO:0000256" key="1">
    <source>
        <dbReference type="SAM" id="MobiDB-lite"/>
    </source>
</evidence>
<protein>
    <submittedName>
        <fullName evidence="2">Uncharacterized protein</fullName>
    </submittedName>
</protein>
<sequence>MSSYSGTFSVMNNTGGTISNVNVQHHADDHESGTVQASTLANDNSTGGGQVFASSSHRDHWSVTYIASNGNLHTGNESCGFESEDNGDNVTIILNSDSWSVNIK</sequence>
<feature type="region of interest" description="Disordered" evidence="1">
    <location>
        <begin position="34"/>
        <end position="55"/>
    </location>
</feature>
<accession>A0ABT0LKI8</accession>
<organism evidence="2 3">
    <name type="scientific">Shewanella surugensis</name>
    <dbReference type="NCBI Taxonomy" id="212020"/>
    <lineage>
        <taxon>Bacteria</taxon>
        <taxon>Pseudomonadati</taxon>
        <taxon>Pseudomonadota</taxon>
        <taxon>Gammaproteobacteria</taxon>
        <taxon>Alteromonadales</taxon>
        <taxon>Shewanellaceae</taxon>
        <taxon>Shewanella</taxon>
    </lineage>
</organism>
<gene>
    <name evidence="2" type="ORF">L2764_27000</name>
</gene>
<comment type="caution">
    <text evidence="2">The sequence shown here is derived from an EMBL/GenBank/DDBJ whole genome shotgun (WGS) entry which is preliminary data.</text>
</comment>